<dbReference type="Proteomes" id="UP000666240">
    <property type="component" value="Unassembled WGS sequence"/>
</dbReference>
<dbReference type="PANTHER" id="PTHR30461">
    <property type="entry name" value="DNA-INVERTASE FROM LAMBDOID PROPHAGE"/>
    <property type="match status" value="1"/>
</dbReference>
<dbReference type="Gene3D" id="3.90.1750.20">
    <property type="entry name" value="Putative Large Serine Recombinase, Chain B, Domain 2"/>
    <property type="match status" value="1"/>
</dbReference>
<dbReference type="Pfam" id="PF13408">
    <property type="entry name" value="Zn_ribbon_recom"/>
    <property type="match status" value="1"/>
</dbReference>
<dbReference type="Gene3D" id="3.40.50.1390">
    <property type="entry name" value="Resolvase, N-terminal catalytic domain"/>
    <property type="match status" value="1"/>
</dbReference>
<proteinExistence type="predicted"/>
<sequence length="441" mass="49219">MTKPAEKLKVVRKLRCAVYTRKSSEEGLEQEFNSLHAQREACESYIASQRSEGWVLVRDHYDDGGISGGTLERPSLQRLVADIEDGLVDVVVVYKIDRLSRSLADFAKLVDVFDRNGVTFVSVTQSFNTTTSMGRLTLNILLSFAQFEREVTAERIRDKVAASRKKGMWMGGVPPFGYRVENRKLLVDEESAANVRWIFERFLEIGSCTELAREVGTRGMCTPRGNRIDKKYIYRMLSNRAYIGEAVHKGDSYPGEHDAIIDREMWDKIHAILQESPRKRAARTRADTPALLKGLLFGPDGAAFSPTHTRKGGRLYRYYVSQTVLKHGSGSCAVGRVPAGEIEAAVIDQLRAVFRQPEIVAGTWKAARAESDDITETDARGALHQLDPLWEELFPAEQARIVALLVERVDIGTEGLNVRLRVDGLGSLAREMQGDDMGVAA</sequence>
<dbReference type="EMBL" id="JAGIYY010000006">
    <property type="protein sequence ID" value="MBP0440183.1"/>
    <property type="molecule type" value="Genomic_DNA"/>
</dbReference>
<dbReference type="SUPFAM" id="SSF53041">
    <property type="entry name" value="Resolvase-like"/>
    <property type="match status" value="1"/>
</dbReference>
<dbReference type="SMART" id="SM00857">
    <property type="entry name" value="Resolvase"/>
    <property type="match status" value="1"/>
</dbReference>
<evidence type="ECO:0000259" key="1">
    <source>
        <dbReference type="PROSITE" id="PS51736"/>
    </source>
</evidence>
<evidence type="ECO:0000313" key="4">
    <source>
        <dbReference type="Proteomes" id="UP000666240"/>
    </source>
</evidence>
<dbReference type="PROSITE" id="PS51737">
    <property type="entry name" value="RECOMBINASE_DNA_BIND"/>
    <property type="match status" value="1"/>
</dbReference>
<dbReference type="CDD" id="cd03768">
    <property type="entry name" value="SR_ResInv"/>
    <property type="match status" value="1"/>
</dbReference>
<feature type="domain" description="Resolvase/invertase-type recombinase catalytic" evidence="1">
    <location>
        <begin position="15"/>
        <end position="167"/>
    </location>
</feature>
<feature type="domain" description="Recombinase" evidence="2">
    <location>
        <begin position="175"/>
        <end position="279"/>
    </location>
</feature>
<dbReference type="InterPro" id="IPR038109">
    <property type="entry name" value="DNA_bind_recomb_sf"/>
</dbReference>
<accession>A0A8J7R0D5</accession>
<comment type="caution">
    <text evidence="3">The sequence shown here is derived from an EMBL/GenBank/DDBJ whole genome shotgun (WGS) entry which is preliminary data.</text>
</comment>
<dbReference type="InterPro" id="IPR025827">
    <property type="entry name" value="Zn_ribbon_recom_dom"/>
</dbReference>
<keyword evidence="4" id="KW-1185">Reference proteome</keyword>
<dbReference type="InterPro" id="IPR036162">
    <property type="entry name" value="Resolvase-like_N_sf"/>
</dbReference>
<dbReference type="Pfam" id="PF07508">
    <property type="entry name" value="Recombinase"/>
    <property type="match status" value="1"/>
</dbReference>
<dbReference type="AlphaFoldDB" id="A0A8J7R0D5"/>
<dbReference type="PANTHER" id="PTHR30461:SF23">
    <property type="entry name" value="DNA RECOMBINASE-RELATED"/>
    <property type="match status" value="1"/>
</dbReference>
<dbReference type="PROSITE" id="PS51736">
    <property type="entry name" value="RECOMBINASES_3"/>
    <property type="match status" value="1"/>
</dbReference>
<dbReference type="GO" id="GO:0003677">
    <property type="term" value="F:DNA binding"/>
    <property type="evidence" value="ECO:0007669"/>
    <property type="project" value="InterPro"/>
</dbReference>
<organism evidence="3 4">
    <name type="scientific">Tianweitania sediminis</name>
    <dbReference type="NCBI Taxonomy" id="1502156"/>
    <lineage>
        <taxon>Bacteria</taxon>
        <taxon>Pseudomonadati</taxon>
        <taxon>Pseudomonadota</taxon>
        <taxon>Alphaproteobacteria</taxon>
        <taxon>Hyphomicrobiales</taxon>
        <taxon>Phyllobacteriaceae</taxon>
        <taxon>Tianweitania</taxon>
    </lineage>
</organism>
<dbReference type="InterPro" id="IPR006119">
    <property type="entry name" value="Resolv_N"/>
</dbReference>
<protein>
    <submittedName>
        <fullName evidence="3">Recombinase family protein</fullName>
    </submittedName>
</protein>
<dbReference type="InterPro" id="IPR050639">
    <property type="entry name" value="SSR_resolvase"/>
</dbReference>
<evidence type="ECO:0000259" key="2">
    <source>
        <dbReference type="PROSITE" id="PS51737"/>
    </source>
</evidence>
<dbReference type="Pfam" id="PF00239">
    <property type="entry name" value="Resolvase"/>
    <property type="match status" value="1"/>
</dbReference>
<name>A0A8J7R0D5_9HYPH</name>
<dbReference type="GO" id="GO:0000150">
    <property type="term" value="F:DNA strand exchange activity"/>
    <property type="evidence" value="ECO:0007669"/>
    <property type="project" value="InterPro"/>
</dbReference>
<evidence type="ECO:0000313" key="3">
    <source>
        <dbReference type="EMBL" id="MBP0440183.1"/>
    </source>
</evidence>
<dbReference type="InterPro" id="IPR011109">
    <property type="entry name" value="DNA_bind_recombinase_dom"/>
</dbReference>
<dbReference type="RefSeq" id="WP_209336210.1">
    <property type="nucleotide sequence ID" value="NZ_JAGIYY010000006.1"/>
</dbReference>
<reference evidence="3" key="1">
    <citation type="submission" date="2021-03" db="EMBL/GenBank/DDBJ databases">
        <title>Genome sequencing and assembly of Tianweitania sediminis.</title>
        <authorList>
            <person name="Chhetri G."/>
        </authorList>
    </citation>
    <scope>NUCLEOTIDE SEQUENCE</scope>
    <source>
        <strain evidence="3">Z8</strain>
    </source>
</reference>
<gene>
    <name evidence="3" type="ORF">J5Y06_16125</name>
</gene>